<protein>
    <recommendedName>
        <fullName evidence="3">ESX-1 secretion-associated protein</fullName>
    </recommendedName>
</protein>
<evidence type="ECO:0000313" key="2">
    <source>
        <dbReference type="Proteomes" id="UP000031364"/>
    </source>
</evidence>
<accession>A0ABR4ZA50</accession>
<reference evidence="1 2" key="1">
    <citation type="journal article" date="2014" name="Int. J. Syst. Evol. Microbiol.">
        <title>Nocardia vulneris sp. nov., isolated from wounds of human patients in North America.</title>
        <authorList>
            <person name="Lasker B.A."/>
            <person name="Bell M."/>
            <person name="Klenk H.P."/>
            <person name="Sproer C."/>
            <person name="Schumann C."/>
            <person name="Schumann P."/>
            <person name="Brown J.M."/>
        </authorList>
    </citation>
    <scope>NUCLEOTIDE SEQUENCE [LARGE SCALE GENOMIC DNA]</scope>
    <source>
        <strain evidence="1 2">W9851</strain>
    </source>
</reference>
<dbReference type="Proteomes" id="UP000031364">
    <property type="component" value="Unassembled WGS sequence"/>
</dbReference>
<comment type="caution">
    <text evidence="1">The sequence shown here is derived from an EMBL/GenBank/DDBJ whole genome shotgun (WGS) entry which is preliminary data.</text>
</comment>
<keyword evidence="2" id="KW-1185">Reference proteome</keyword>
<gene>
    <name evidence="1" type="ORF">FG87_27320</name>
</gene>
<dbReference type="EMBL" id="JNFP01000036">
    <property type="protein sequence ID" value="KIA62128.1"/>
    <property type="molecule type" value="Genomic_DNA"/>
</dbReference>
<evidence type="ECO:0000313" key="1">
    <source>
        <dbReference type="EMBL" id="KIA62128.1"/>
    </source>
</evidence>
<dbReference type="RefSeq" id="WP_043676272.1">
    <property type="nucleotide sequence ID" value="NZ_BDCI01000035.1"/>
</dbReference>
<organism evidence="1 2">
    <name type="scientific">Nocardia vulneris</name>
    <dbReference type="NCBI Taxonomy" id="1141657"/>
    <lineage>
        <taxon>Bacteria</taxon>
        <taxon>Bacillati</taxon>
        <taxon>Actinomycetota</taxon>
        <taxon>Actinomycetes</taxon>
        <taxon>Mycobacteriales</taxon>
        <taxon>Nocardiaceae</taxon>
        <taxon>Nocardia</taxon>
    </lineage>
</organism>
<proteinExistence type="predicted"/>
<evidence type="ECO:0008006" key="3">
    <source>
        <dbReference type="Google" id="ProtNLM"/>
    </source>
</evidence>
<sequence length="95" mass="10155">MLADPLLLEARRAHLLDQLRELRSRVSQLADDYGALHTAGLLIDTESAGALTTAAHCVAGAREVFDEAALELAAAVDALDRAGTYTTRLRPVTLD</sequence>
<name>A0ABR4ZA50_9NOCA</name>